<dbReference type="HAMAP" id="MF_00265">
    <property type="entry name" value="VapC_Nob1"/>
    <property type="match status" value="1"/>
</dbReference>
<sequence length="130" mass="13815">MILDTDFLIALDEADDAREKALELETADVPLRVPAVVLQELYVAVGAGENANENARKFEALIANKPLVDVDANIARRAGVLEGQHLVSDDRPSLGPGDALVAATGLQFNEPVVTSDGDFETVDGLVVESF</sequence>
<keyword evidence="5 8" id="KW-0378">Hydrolase</keyword>
<reference evidence="10 11" key="1">
    <citation type="submission" date="2020-07" db="EMBL/GenBank/DDBJ databases">
        <title>Halosimplex pelagicum sp. nov. and Halosimplex rubrum sp. nov., isolated from salted brown alga Laminaria, and emended description of the genus Halosimplex.</title>
        <authorList>
            <person name="Cui H."/>
        </authorList>
    </citation>
    <scope>NUCLEOTIDE SEQUENCE [LARGE SCALE GENOMIC DNA]</scope>
    <source>
        <strain evidence="10 11">R27</strain>
    </source>
</reference>
<comment type="function">
    <text evidence="8">Toxic component of a toxin-antitoxin (TA) system. An RNase.</text>
</comment>
<protein>
    <recommendedName>
        <fullName evidence="8">Ribonuclease VapC</fullName>
        <shortName evidence="8">RNase VapC</shortName>
        <ecNumber evidence="8">3.1.-.-</ecNumber>
    </recommendedName>
    <alternativeName>
        <fullName evidence="8">Putative toxin VapC</fullName>
    </alternativeName>
</protein>
<dbReference type="InterPro" id="IPR029060">
    <property type="entry name" value="PIN-like_dom_sf"/>
</dbReference>
<name>A0A7D5NYG7_9EURY</name>
<dbReference type="GO" id="GO:0000287">
    <property type="term" value="F:magnesium ion binding"/>
    <property type="evidence" value="ECO:0007669"/>
    <property type="project" value="UniProtKB-UniRule"/>
</dbReference>
<dbReference type="InterPro" id="IPR002716">
    <property type="entry name" value="PIN_dom"/>
</dbReference>
<dbReference type="GeneID" id="56076669"/>
<dbReference type="GO" id="GO:0090729">
    <property type="term" value="F:toxin activity"/>
    <property type="evidence" value="ECO:0007669"/>
    <property type="project" value="UniProtKB-KW"/>
</dbReference>
<dbReference type="Proteomes" id="UP000509667">
    <property type="component" value="Chromosome"/>
</dbReference>
<comment type="cofactor">
    <cofactor evidence="1 8">
        <name>Mg(2+)</name>
        <dbReference type="ChEBI" id="CHEBI:18420"/>
    </cofactor>
</comment>
<dbReference type="EMBL" id="CP058910">
    <property type="protein sequence ID" value="QLH76217.1"/>
    <property type="molecule type" value="Genomic_DNA"/>
</dbReference>
<dbReference type="GO" id="GO:0004540">
    <property type="term" value="F:RNA nuclease activity"/>
    <property type="evidence" value="ECO:0007669"/>
    <property type="project" value="InterPro"/>
</dbReference>
<dbReference type="EC" id="3.1.-.-" evidence="8"/>
<evidence type="ECO:0000259" key="9">
    <source>
        <dbReference type="Pfam" id="PF01850"/>
    </source>
</evidence>
<keyword evidence="3 8" id="KW-0540">Nuclease</keyword>
<keyword evidence="8" id="KW-0800">Toxin</keyword>
<accession>A0A7D5NYG7</accession>
<evidence type="ECO:0000256" key="4">
    <source>
        <dbReference type="ARBA" id="ARBA00022723"/>
    </source>
</evidence>
<keyword evidence="4 8" id="KW-0479">Metal-binding</keyword>
<evidence type="ECO:0000256" key="8">
    <source>
        <dbReference type="HAMAP-Rule" id="MF_00265"/>
    </source>
</evidence>
<dbReference type="Pfam" id="PF01850">
    <property type="entry name" value="PIN"/>
    <property type="match status" value="1"/>
</dbReference>
<dbReference type="InterPro" id="IPR050556">
    <property type="entry name" value="Type_II_TA_system_RNase"/>
</dbReference>
<dbReference type="Gene3D" id="3.40.50.1010">
    <property type="entry name" value="5'-nuclease"/>
    <property type="match status" value="1"/>
</dbReference>
<evidence type="ECO:0000313" key="10">
    <source>
        <dbReference type="EMBL" id="QLH76217.1"/>
    </source>
</evidence>
<gene>
    <name evidence="8" type="primary">vapC</name>
    <name evidence="10" type="ORF">HZS55_02360</name>
</gene>
<evidence type="ECO:0000256" key="1">
    <source>
        <dbReference type="ARBA" id="ARBA00001946"/>
    </source>
</evidence>
<dbReference type="PANTHER" id="PTHR33653">
    <property type="entry name" value="RIBONUCLEASE VAPC2"/>
    <property type="match status" value="1"/>
</dbReference>
<keyword evidence="6 8" id="KW-0460">Magnesium</keyword>
<dbReference type="OrthoDB" id="38049at2157"/>
<dbReference type="PANTHER" id="PTHR33653:SF1">
    <property type="entry name" value="RIBONUCLEASE VAPC2"/>
    <property type="match status" value="1"/>
</dbReference>
<feature type="binding site" evidence="8">
    <location>
        <position position="4"/>
    </location>
    <ligand>
        <name>Mg(2+)</name>
        <dbReference type="ChEBI" id="CHEBI:18420"/>
    </ligand>
</feature>
<organism evidence="10 11">
    <name type="scientific">Halosimplex rubrum</name>
    <dbReference type="NCBI Taxonomy" id="869889"/>
    <lineage>
        <taxon>Archaea</taxon>
        <taxon>Methanobacteriati</taxon>
        <taxon>Methanobacteriota</taxon>
        <taxon>Stenosarchaea group</taxon>
        <taxon>Halobacteria</taxon>
        <taxon>Halobacteriales</taxon>
        <taxon>Haloarculaceae</taxon>
        <taxon>Halosimplex</taxon>
    </lineage>
</organism>
<feature type="domain" description="PIN" evidence="9">
    <location>
        <begin position="1"/>
        <end position="124"/>
    </location>
</feature>
<evidence type="ECO:0000256" key="6">
    <source>
        <dbReference type="ARBA" id="ARBA00022842"/>
    </source>
</evidence>
<proteinExistence type="inferred from homology"/>
<dbReference type="GO" id="GO:0016787">
    <property type="term" value="F:hydrolase activity"/>
    <property type="evidence" value="ECO:0007669"/>
    <property type="project" value="UniProtKB-KW"/>
</dbReference>
<evidence type="ECO:0000256" key="3">
    <source>
        <dbReference type="ARBA" id="ARBA00022722"/>
    </source>
</evidence>
<evidence type="ECO:0000313" key="11">
    <source>
        <dbReference type="Proteomes" id="UP000509667"/>
    </source>
</evidence>
<dbReference type="InterPro" id="IPR022907">
    <property type="entry name" value="VapC_family"/>
</dbReference>
<dbReference type="AlphaFoldDB" id="A0A7D5NYG7"/>
<evidence type="ECO:0000256" key="2">
    <source>
        <dbReference type="ARBA" id="ARBA00022649"/>
    </source>
</evidence>
<feature type="binding site" evidence="8">
    <location>
        <position position="98"/>
    </location>
    <ligand>
        <name>Mg(2+)</name>
        <dbReference type="ChEBI" id="CHEBI:18420"/>
    </ligand>
</feature>
<keyword evidence="2 8" id="KW-1277">Toxin-antitoxin system</keyword>
<evidence type="ECO:0000256" key="7">
    <source>
        <dbReference type="ARBA" id="ARBA00038093"/>
    </source>
</evidence>
<keyword evidence="11" id="KW-1185">Reference proteome</keyword>
<dbReference type="RefSeq" id="WP_179910160.1">
    <property type="nucleotide sequence ID" value="NZ_CP058910.1"/>
</dbReference>
<dbReference type="SUPFAM" id="SSF88723">
    <property type="entry name" value="PIN domain-like"/>
    <property type="match status" value="1"/>
</dbReference>
<comment type="similarity">
    <text evidence="7 8">Belongs to the PINc/VapC protein family.</text>
</comment>
<dbReference type="KEGG" id="hrr:HZS55_02360"/>
<evidence type="ECO:0000256" key="5">
    <source>
        <dbReference type="ARBA" id="ARBA00022801"/>
    </source>
</evidence>